<name>A0AAU9SJD3_THLAR</name>
<dbReference type="InterPro" id="IPR052751">
    <property type="entry name" value="Plant_MAPKKK"/>
</dbReference>
<dbReference type="PANTHER" id="PTHR48011">
    <property type="entry name" value="CCR4-NOT TRANSCRIPTIONAL COMPLEX SUBUNIT CAF120-RELATED"/>
    <property type="match status" value="1"/>
</dbReference>
<dbReference type="InterPro" id="IPR008271">
    <property type="entry name" value="Ser/Thr_kinase_AS"/>
</dbReference>
<dbReference type="AlphaFoldDB" id="A0AAU9SJD3"/>
<keyword evidence="2 5" id="KW-0547">Nucleotide-binding</keyword>
<proteinExistence type="inferred from homology"/>
<feature type="binding site" evidence="5">
    <location>
        <position position="96"/>
    </location>
    <ligand>
        <name>ATP</name>
        <dbReference type="ChEBI" id="CHEBI:30616"/>
    </ligand>
</feature>
<dbReference type="GO" id="GO:0007165">
    <property type="term" value="P:signal transduction"/>
    <property type="evidence" value="ECO:0007669"/>
    <property type="project" value="TreeGrafter"/>
</dbReference>
<dbReference type="PROSITE" id="PS50011">
    <property type="entry name" value="PROTEIN_KINASE_DOM"/>
    <property type="match status" value="1"/>
</dbReference>
<dbReference type="SMART" id="SM00220">
    <property type="entry name" value="S_TKc"/>
    <property type="match status" value="1"/>
</dbReference>
<dbReference type="GO" id="GO:0005524">
    <property type="term" value="F:ATP binding"/>
    <property type="evidence" value="ECO:0007669"/>
    <property type="project" value="UniProtKB-UniRule"/>
</dbReference>
<dbReference type="InterPro" id="IPR000719">
    <property type="entry name" value="Prot_kinase_dom"/>
</dbReference>
<protein>
    <recommendedName>
        <fullName evidence="7">Protein kinase domain-containing protein</fullName>
    </recommendedName>
</protein>
<evidence type="ECO:0000256" key="4">
    <source>
        <dbReference type="ARBA" id="ARBA00022840"/>
    </source>
</evidence>
<evidence type="ECO:0000256" key="2">
    <source>
        <dbReference type="ARBA" id="ARBA00022741"/>
    </source>
</evidence>
<keyword evidence="1" id="KW-0808">Transferase</keyword>
<evidence type="ECO:0000313" key="8">
    <source>
        <dbReference type="EMBL" id="CAH2065298.1"/>
    </source>
</evidence>
<keyword evidence="6" id="KW-0723">Serine/threonine-protein kinase</keyword>
<evidence type="ECO:0000256" key="3">
    <source>
        <dbReference type="ARBA" id="ARBA00022777"/>
    </source>
</evidence>
<evidence type="ECO:0000256" key="6">
    <source>
        <dbReference type="RuleBase" id="RU000304"/>
    </source>
</evidence>
<dbReference type="PROSITE" id="PS00107">
    <property type="entry name" value="PROTEIN_KINASE_ATP"/>
    <property type="match status" value="1"/>
</dbReference>
<dbReference type="InterPro" id="IPR011009">
    <property type="entry name" value="Kinase-like_dom_sf"/>
</dbReference>
<dbReference type="Pfam" id="PF00069">
    <property type="entry name" value="Pkinase"/>
    <property type="match status" value="1"/>
</dbReference>
<keyword evidence="3" id="KW-0418">Kinase</keyword>
<comment type="similarity">
    <text evidence="6">Belongs to the protein kinase superfamily.</text>
</comment>
<dbReference type="EMBL" id="OU466861">
    <property type="protein sequence ID" value="CAH2065298.1"/>
    <property type="molecule type" value="Genomic_DNA"/>
</dbReference>
<feature type="domain" description="Protein kinase" evidence="7">
    <location>
        <begin position="63"/>
        <end position="331"/>
    </location>
</feature>
<sequence length="333" mass="37713">MAKITVRIARPPLKKTKEKKTSVCLNSLRKKTAKKTLGVARSPLKKKKNESSLCLDSSSSSSWIKTQLLGTGAYGSVYLARSKKDKDHYLPERAIKTAELSRASSLMDEGRILFRLQSPFVVSCYGEEMARDENQYNLILEYCSGRAIADLIEDGQGELLECDVKVFARDILSGLRYIHDRNIIHCDIKPDNLLLCPTDRRFRPNGYLTKLGDFGLAMEKGSLEYGDGYGHMRGTTRYVAPELMSHHFVDFGTDIWALGCTVVEMLSGRAVWEEHGDLGFDDWVDLIGYTECLPRVPGWLSEDAKDFLSRCLERDVHKRWSAYSLSEHPFVKL</sequence>
<evidence type="ECO:0000259" key="7">
    <source>
        <dbReference type="PROSITE" id="PS50011"/>
    </source>
</evidence>
<accession>A0AAU9SJD3</accession>
<keyword evidence="4 5" id="KW-0067">ATP-binding</keyword>
<dbReference type="CDD" id="cd06606">
    <property type="entry name" value="STKc_MAPKKK"/>
    <property type="match status" value="1"/>
</dbReference>
<dbReference type="Gene3D" id="1.10.510.10">
    <property type="entry name" value="Transferase(Phosphotransferase) domain 1"/>
    <property type="match status" value="1"/>
</dbReference>
<dbReference type="InterPro" id="IPR017441">
    <property type="entry name" value="Protein_kinase_ATP_BS"/>
</dbReference>
<evidence type="ECO:0000256" key="5">
    <source>
        <dbReference type="PROSITE-ProRule" id="PRU10141"/>
    </source>
</evidence>
<organism evidence="8 9">
    <name type="scientific">Thlaspi arvense</name>
    <name type="common">Field penny-cress</name>
    <dbReference type="NCBI Taxonomy" id="13288"/>
    <lineage>
        <taxon>Eukaryota</taxon>
        <taxon>Viridiplantae</taxon>
        <taxon>Streptophyta</taxon>
        <taxon>Embryophyta</taxon>
        <taxon>Tracheophyta</taxon>
        <taxon>Spermatophyta</taxon>
        <taxon>Magnoliopsida</taxon>
        <taxon>eudicotyledons</taxon>
        <taxon>Gunneridae</taxon>
        <taxon>Pentapetalae</taxon>
        <taxon>rosids</taxon>
        <taxon>malvids</taxon>
        <taxon>Brassicales</taxon>
        <taxon>Brassicaceae</taxon>
        <taxon>Thlaspideae</taxon>
        <taxon>Thlaspi</taxon>
    </lineage>
</organism>
<evidence type="ECO:0000256" key="1">
    <source>
        <dbReference type="ARBA" id="ARBA00022679"/>
    </source>
</evidence>
<dbReference type="Proteomes" id="UP000836841">
    <property type="component" value="Chromosome 5"/>
</dbReference>
<dbReference type="PROSITE" id="PS00108">
    <property type="entry name" value="PROTEIN_KINASE_ST"/>
    <property type="match status" value="1"/>
</dbReference>
<reference evidence="8 9" key="1">
    <citation type="submission" date="2022-03" db="EMBL/GenBank/DDBJ databases">
        <authorList>
            <person name="Nunn A."/>
            <person name="Chopra R."/>
            <person name="Nunn A."/>
            <person name="Contreras Garrido A."/>
        </authorList>
    </citation>
    <scope>NUCLEOTIDE SEQUENCE [LARGE SCALE GENOMIC DNA]</scope>
</reference>
<dbReference type="SUPFAM" id="SSF56112">
    <property type="entry name" value="Protein kinase-like (PK-like)"/>
    <property type="match status" value="1"/>
</dbReference>
<gene>
    <name evidence="8" type="ORF">TAV2_LOCUS15635</name>
</gene>
<dbReference type="PANTHER" id="PTHR48011:SF85">
    <property type="entry name" value="PROTEIN KINASE SUPERFAMILY PROTEIN"/>
    <property type="match status" value="1"/>
</dbReference>
<keyword evidence="9" id="KW-1185">Reference proteome</keyword>
<evidence type="ECO:0000313" key="9">
    <source>
        <dbReference type="Proteomes" id="UP000836841"/>
    </source>
</evidence>
<dbReference type="GO" id="GO:0004674">
    <property type="term" value="F:protein serine/threonine kinase activity"/>
    <property type="evidence" value="ECO:0007669"/>
    <property type="project" value="UniProtKB-KW"/>
</dbReference>